<dbReference type="EMBL" id="GBXM01072590">
    <property type="protein sequence ID" value="JAH35987.1"/>
    <property type="molecule type" value="Transcribed_RNA"/>
</dbReference>
<reference evidence="1" key="2">
    <citation type="journal article" date="2015" name="Fish Shellfish Immunol.">
        <title>Early steps in the European eel (Anguilla anguilla)-Vibrio vulnificus interaction in the gills: Role of the RtxA13 toxin.</title>
        <authorList>
            <person name="Callol A."/>
            <person name="Pajuelo D."/>
            <person name="Ebbesson L."/>
            <person name="Teles M."/>
            <person name="MacKenzie S."/>
            <person name="Amaro C."/>
        </authorList>
    </citation>
    <scope>NUCLEOTIDE SEQUENCE</scope>
</reference>
<name>A0A0E9S452_ANGAN</name>
<organism evidence="1">
    <name type="scientific">Anguilla anguilla</name>
    <name type="common">European freshwater eel</name>
    <name type="synonym">Muraena anguilla</name>
    <dbReference type="NCBI Taxonomy" id="7936"/>
    <lineage>
        <taxon>Eukaryota</taxon>
        <taxon>Metazoa</taxon>
        <taxon>Chordata</taxon>
        <taxon>Craniata</taxon>
        <taxon>Vertebrata</taxon>
        <taxon>Euteleostomi</taxon>
        <taxon>Actinopterygii</taxon>
        <taxon>Neopterygii</taxon>
        <taxon>Teleostei</taxon>
        <taxon>Anguilliformes</taxon>
        <taxon>Anguillidae</taxon>
        <taxon>Anguilla</taxon>
    </lineage>
</organism>
<proteinExistence type="predicted"/>
<evidence type="ECO:0000313" key="1">
    <source>
        <dbReference type="EMBL" id="JAH35987.1"/>
    </source>
</evidence>
<protein>
    <submittedName>
        <fullName evidence="1">Uncharacterized protein</fullName>
    </submittedName>
</protein>
<reference evidence="1" key="1">
    <citation type="submission" date="2014-11" db="EMBL/GenBank/DDBJ databases">
        <authorList>
            <person name="Amaro Gonzalez C."/>
        </authorList>
    </citation>
    <scope>NUCLEOTIDE SEQUENCE</scope>
</reference>
<dbReference type="AlphaFoldDB" id="A0A0E9S452"/>
<accession>A0A0E9S452</accession>
<sequence length="40" mass="4474">MLVLTKDDALNSSVVNCLLSCYFGLFISSTQRIPQFTHNP</sequence>